<keyword evidence="6" id="KW-0594">Phospholipid biosynthesis</keyword>
<evidence type="ECO:0000313" key="11">
    <source>
        <dbReference type="Proteomes" id="UP001210925"/>
    </source>
</evidence>
<dbReference type="AlphaFoldDB" id="A0AAD5UNI5"/>
<dbReference type="Proteomes" id="UP001210925">
    <property type="component" value="Unassembled WGS sequence"/>
</dbReference>
<dbReference type="InterPro" id="IPR004821">
    <property type="entry name" value="Cyt_trans-like"/>
</dbReference>
<dbReference type="PANTHER" id="PTHR10739">
    <property type="entry name" value="CYTIDYLYLTRANSFERASE"/>
    <property type="match status" value="1"/>
</dbReference>
<reference evidence="10" key="1">
    <citation type="submission" date="2020-05" db="EMBL/GenBank/DDBJ databases">
        <title>Phylogenomic resolution of chytrid fungi.</title>
        <authorList>
            <person name="Stajich J.E."/>
            <person name="Amses K."/>
            <person name="Simmons R."/>
            <person name="Seto K."/>
            <person name="Myers J."/>
            <person name="Bonds A."/>
            <person name="Quandt C.A."/>
            <person name="Barry K."/>
            <person name="Liu P."/>
            <person name="Grigoriev I."/>
            <person name="Longcore J.E."/>
            <person name="James T.Y."/>
        </authorList>
    </citation>
    <scope>NUCLEOTIDE SEQUENCE</scope>
    <source>
        <strain evidence="10">PLAUS21</strain>
    </source>
</reference>
<gene>
    <name evidence="10" type="primary">PCYT1B</name>
    <name evidence="10" type="ORF">HK103_002166</name>
</gene>
<keyword evidence="5" id="KW-0443">Lipid metabolism</keyword>
<dbReference type="SUPFAM" id="SSF52374">
    <property type="entry name" value="Nucleotidylyl transferase"/>
    <property type="match status" value="1"/>
</dbReference>
<keyword evidence="4 10" id="KW-0548">Nucleotidyltransferase</keyword>
<dbReference type="NCBIfam" id="TIGR00125">
    <property type="entry name" value="cyt_tran_rel"/>
    <property type="match status" value="1"/>
</dbReference>
<comment type="similarity">
    <text evidence="1">Belongs to the cytidylyltransferase family.</text>
</comment>
<keyword evidence="11" id="KW-1185">Reference proteome</keyword>
<dbReference type="EMBL" id="JADGKB010000017">
    <property type="protein sequence ID" value="KAJ3259612.1"/>
    <property type="molecule type" value="Genomic_DNA"/>
</dbReference>
<evidence type="ECO:0000256" key="2">
    <source>
        <dbReference type="ARBA" id="ARBA00022516"/>
    </source>
</evidence>
<evidence type="ECO:0000313" key="10">
    <source>
        <dbReference type="EMBL" id="KAJ3259612.1"/>
    </source>
</evidence>
<protein>
    <recommendedName>
        <fullName evidence="8">choline-phosphate cytidylyltransferase</fullName>
        <ecNumber evidence="8">2.7.7.15</ecNumber>
    </recommendedName>
</protein>
<accession>A0AAD5UNI5</accession>
<evidence type="ECO:0000256" key="6">
    <source>
        <dbReference type="ARBA" id="ARBA00023209"/>
    </source>
</evidence>
<dbReference type="EC" id="2.7.7.15" evidence="8"/>
<dbReference type="GO" id="GO:0031210">
    <property type="term" value="F:phosphatidylcholine binding"/>
    <property type="evidence" value="ECO:0007669"/>
    <property type="project" value="TreeGrafter"/>
</dbReference>
<proteinExistence type="inferred from homology"/>
<evidence type="ECO:0000259" key="9">
    <source>
        <dbReference type="Pfam" id="PF01467"/>
    </source>
</evidence>
<keyword evidence="3" id="KW-0808">Transferase</keyword>
<comment type="caution">
    <text evidence="10">The sequence shown here is derived from an EMBL/GenBank/DDBJ whole genome shotgun (WGS) entry which is preliminary data.</text>
</comment>
<evidence type="ECO:0000256" key="4">
    <source>
        <dbReference type="ARBA" id="ARBA00022695"/>
    </source>
</evidence>
<evidence type="ECO:0000256" key="5">
    <source>
        <dbReference type="ARBA" id="ARBA00023098"/>
    </source>
</evidence>
<dbReference type="Gene3D" id="3.40.50.620">
    <property type="entry name" value="HUPs"/>
    <property type="match status" value="1"/>
</dbReference>
<evidence type="ECO:0000256" key="1">
    <source>
        <dbReference type="ARBA" id="ARBA00010101"/>
    </source>
</evidence>
<keyword evidence="2" id="KW-0444">Lipid biosynthesis</keyword>
<evidence type="ECO:0000256" key="8">
    <source>
        <dbReference type="ARBA" id="ARBA00026101"/>
    </source>
</evidence>
<dbReference type="InterPro" id="IPR041723">
    <property type="entry name" value="CCT"/>
</dbReference>
<dbReference type="GO" id="GO:0004105">
    <property type="term" value="F:choline-phosphate cytidylyltransferase activity"/>
    <property type="evidence" value="ECO:0007669"/>
    <property type="project" value="UniProtKB-EC"/>
</dbReference>
<organism evidence="10 11">
    <name type="scientific">Boothiomyces macroporosus</name>
    <dbReference type="NCBI Taxonomy" id="261099"/>
    <lineage>
        <taxon>Eukaryota</taxon>
        <taxon>Fungi</taxon>
        <taxon>Fungi incertae sedis</taxon>
        <taxon>Chytridiomycota</taxon>
        <taxon>Chytridiomycota incertae sedis</taxon>
        <taxon>Chytridiomycetes</taxon>
        <taxon>Rhizophydiales</taxon>
        <taxon>Terramycetaceae</taxon>
        <taxon>Boothiomyces</taxon>
    </lineage>
</organism>
<dbReference type="InterPro" id="IPR014729">
    <property type="entry name" value="Rossmann-like_a/b/a_fold"/>
</dbReference>
<dbReference type="PANTHER" id="PTHR10739:SF13">
    <property type="entry name" value="CHOLINE-PHOSPHATE CYTIDYLYLTRANSFERASE"/>
    <property type="match status" value="1"/>
</dbReference>
<keyword evidence="7" id="KW-1208">Phospholipid metabolism</keyword>
<name>A0AAD5UNI5_9FUNG</name>
<sequence length="175" mass="20054">MSNENKPVRVYCDGVYDLFHLGHMRALEQAKKVLPNVYLLVGVCGDKIVHEKKGITVMTERERYESVRHCKWVDQVIEDAPWVIDQAFLDKHSIDYVAHDAIPYADAGADDVYAFVKSAGKFLATQRTEGISTSDLIGRVVRNYDVYLERNVKRGYTAQELNISQEKYDEVSKHK</sequence>
<evidence type="ECO:0000256" key="3">
    <source>
        <dbReference type="ARBA" id="ARBA00022679"/>
    </source>
</evidence>
<dbReference type="InterPro" id="IPR045049">
    <property type="entry name" value="Pcy1-like"/>
</dbReference>
<feature type="domain" description="Cytidyltransferase-like" evidence="9">
    <location>
        <begin position="11"/>
        <end position="138"/>
    </location>
</feature>
<dbReference type="CDD" id="cd02174">
    <property type="entry name" value="CCT"/>
    <property type="match status" value="1"/>
</dbReference>
<evidence type="ECO:0000256" key="7">
    <source>
        <dbReference type="ARBA" id="ARBA00023264"/>
    </source>
</evidence>
<dbReference type="Pfam" id="PF01467">
    <property type="entry name" value="CTP_transf_like"/>
    <property type="match status" value="1"/>
</dbReference>